<evidence type="ECO:0000313" key="5">
    <source>
        <dbReference type="EMBL" id="AEA44414.1"/>
    </source>
</evidence>
<feature type="domain" description="Fibronectin type-III" evidence="4">
    <location>
        <begin position="291"/>
        <end position="378"/>
    </location>
</feature>
<reference evidence="5 6" key="1">
    <citation type="journal article" date="2011" name="Stand. Genomic Sci.">
        <title>Complete genome sequence of the gliding freshwater bacterium Fluviicola taffensis type strain (RW262).</title>
        <authorList>
            <person name="Woyke T."/>
            <person name="Chertkov O."/>
            <person name="Lapidus A."/>
            <person name="Nolan M."/>
            <person name="Lucas S."/>
            <person name="Del Rio T.G."/>
            <person name="Tice H."/>
            <person name="Cheng J.F."/>
            <person name="Tapia R."/>
            <person name="Han C."/>
            <person name="Goodwin L."/>
            <person name="Pitluck S."/>
            <person name="Liolios K."/>
            <person name="Pagani I."/>
            <person name="Ivanova N."/>
            <person name="Huntemann M."/>
            <person name="Mavromatis K."/>
            <person name="Mikhailova N."/>
            <person name="Pati A."/>
            <person name="Chen A."/>
            <person name="Palaniappan K."/>
            <person name="Land M."/>
            <person name="Hauser L."/>
            <person name="Brambilla E.M."/>
            <person name="Rohde M."/>
            <person name="Mwirichia R."/>
            <person name="Sikorski J."/>
            <person name="Tindall B.J."/>
            <person name="Goker M."/>
            <person name="Bristow J."/>
            <person name="Eisen J.A."/>
            <person name="Markowitz V."/>
            <person name="Hugenholtz P."/>
            <person name="Klenk H.P."/>
            <person name="Kyrpides N.C."/>
        </authorList>
    </citation>
    <scope>NUCLEOTIDE SEQUENCE [LARGE SCALE GENOMIC DNA]</scope>
    <source>
        <strain evidence="6">DSM 16823 / RW262 / RW262</strain>
    </source>
</reference>
<organism evidence="5 6">
    <name type="scientific">Fluviicola taffensis (strain DSM 16823 / NCIMB 13979 / RW262)</name>
    <dbReference type="NCBI Taxonomy" id="755732"/>
    <lineage>
        <taxon>Bacteria</taxon>
        <taxon>Pseudomonadati</taxon>
        <taxon>Bacteroidota</taxon>
        <taxon>Flavobacteriia</taxon>
        <taxon>Flavobacteriales</taxon>
        <taxon>Crocinitomicaceae</taxon>
        <taxon>Fluviicola</taxon>
    </lineage>
</organism>
<dbReference type="InterPro" id="IPR003961">
    <property type="entry name" value="FN3_dom"/>
</dbReference>
<dbReference type="KEGG" id="fte:Fluta_2429"/>
<evidence type="ECO:0000256" key="1">
    <source>
        <dbReference type="ARBA" id="ARBA00022729"/>
    </source>
</evidence>
<dbReference type="InterPro" id="IPR050991">
    <property type="entry name" value="ECM_Regulatory_Proteins"/>
</dbReference>
<dbReference type="AlphaFoldDB" id="F2ID20"/>
<dbReference type="InterPro" id="IPR013783">
    <property type="entry name" value="Ig-like_fold"/>
</dbReference>
<feature type="domain" description="Fibronectin type-III" evidence="4">
    <location>
        <begin position="471"/>
        <end position="558"/>
    </location>
</feature>
<dbReference type="EMBL" id="CP002542">
    <property type="protein sequence ID" value="AEA44414.1"/>
    <property type="molecule type" value="Genomic_DNA"/>
</dbReference>
<dbReference type="InterPro" id="IPR026444">
    <property type="entry name" value="Secre_tail"/>
</dbReference>
<keyword evidence="6" id="KW-1185">Reference proteome</keyword>
<dbReference type="STRING" id="755732.Fluta_2429"/>
<evidence type="ECO:0000256" key="2">
    <source>
        <dbReference type="ARBA" id="ARBA00022737"/>
    </source>
</evidence>
<dbReference type="SMART" id="SM00060">
    <property type="entry name" value="FN3"/>
    <property type="match status" value="10"/>
</dbReference>
<dbReference type="Gene3D" id="2.60.40.10">
    <property type="entry name" value="Immunoglobulins"/>
    <property type="match status" value="10"/>
</dbReference>
<accession>F2ID20</accession>
<evidence type="ECO:0000259" key="4">
    <source>
        <dbReference type="PROSITE" id="PS50853"/>
    </source>
</evidence>
<feature type="domain" description="Fibronectin type-III" evidence="4">
    <location>
        <begin position="651"/>
        <end position="739"/>
    </location>
</feature>
<dbReference type="SUPFAM" id="SSF49265">
    <property type="entry name" value="Fibronectin type III"/>
    <property type="match status" value="6"/>
</dbReference>
<feature type="domain" description="Fibronectin type-III" evidence="4">
    <location>
        <begin position="831"/>
        <end position="918"/>
    </location>
</feature>
<dbReference type="Proteomes" id="UP000007463">
    <property type="component" value="Chromosome"/>
</dbReference>
<dbReference type="Pfam" id="PF00041">
    <property type="entry name" value="fn3"/>
    <property type="match status" value="1"/>
</dbReference>
<evidence type="ECO:0000256" key="3">
    <source>
        <dbReference type="SAM" id="SignalP"/>
    </source>
</evidence>
<dbReference type="eggNOG" id="COG4733">
    <property type="taxonomic scope" value="Bacteria"/>
</dbReference>
<feature type="domain" description="Fibronectin type-III" evidence="4">
    <location>
        <begin position="381"/>
        <end position="468"/>
    </location>
</feature>
<dbReference type="HOGENOM" id="CLU_273288_0_0_10"/>
<reference evidence="6" key="2">
    <citation type="submission" date="2011-02" db="EMBL/GenBank/DDBJ databases">
        <title>The complete genome of Fluviicola taffensis DSM 16823.</title>
        <authorList>
            <consortium name="US DOE Joint Genome Institute (JGI-PGF)"/>
            <person name="Lucas S."/>
            <person name="Copeland A."/>
            <person name="Lapidus A."/>
            <person name="Bruce D."/>
            <person name="Goodwin L."/>
            <person name="Pitluck S."/>
            <person name="Kyrpides N."/>
            <person name="Mavromatis K."/>
            <person name="Ivanova N."/>
            <person name="Mikhailova N."/>
            <person name="Pagani I."/>
            <person name="Chertkov O."/>
            <person name="Detter J.C."/>
            <person name="Han C."/>
            <person name="Tapia R."/>
            <person name="Land M."/>
            <person name="Hauser L."/>
            <person name="Markowitz V."/>
            <person name="Cheng J.-F."/>
            <person name="Hugenholtz P."/>
            <person name="Woyke T."/>
            <person name="Wu D."/>
            <person name="Tindall B."/>
            <person name="Pomrenke H.G."/>
            <person name="Brambilla E."/>
            <person name="Klenk H.-P."/>
            <person name="Eisen J.A."/>
        </authorList>
    </citation>
    <scope>NUCLEOTIDE SEQUENCE [LARGE SCALE GENOMIC DNA]</scope>
    <source>
        <strain evidence="6">DSM 16823 / RW262 / RW262</strain>
    </source>
</reference>
<keyword evidence="1 3" id="KW-0732">Signal</keyword>
<dbReference type="PANTHER" id="PTHR46708:SF2">
    <property type="entry name" value="FIBRONECTIN TYPE-III DOMAIN-CONTAINING PROTEIN"/>
    <property type="match status" value="1"/>
</dbReference>
<dbReference type="RefSeq" id="WP_013687184.1">
    <property type="nucleotide sequence ID" value="NC_015321.1"/>
</dbReference>
<feature type="domain" description="Fibronectin type-III" evidence="4">
    <location>
        <begin position="1011"/>
        <end position="1100"/>
    </location>
</feature>
<dbReference type="PROSITE" id="PS50853">
    <property type="entry name" value="FN3"/>
    <property type="match status" value="9"/>
</dbReference>
<proteinExistence type="predicted"/>
<keyword evidence="2" id="KW-0677">Repeat</keyword>
<protein>
    <submittedName>
        <fullName evidence="5">Fibronectin type III domain protein</fullName>
    </submittedName>
</protein>
<dbReference type="NCBIfam" id="TIGR04183">
    <property type="entry name" value="Por_Secre_tail"/>
    <property type="match status" value="1"/>
</dbReference>
<dbReference type="PANTHER" id="PTHR46708">
    <property type="entry name" value="TENASCIN"/>
    <property type="match status" value="1"/>
</dbReference>
<feature type="chain" id="PRO_5003283594" evidence="3">
    <location>
        <begin position="29"/>
        <end position="1178"/>
    </location>
</feature>
<evidence type="ECO:0000313" key="6">
    <source>
        <dbReference type="Proteomes" id="UP000007463"/>
    </source>
</evidence>
<dbReference type="Pfam" id="PF18962">
    <property type="entry name" value="Por_Secre_tail"/>
    <property type="match status" value="1"/>
</dbReference>
<dbReference type="CDD" id="cd00063">
    <property type="entry name" value="FN3"/>
    <property type="match status" value="2"/>
</dbReference>
<feature type="signal peptide" evidence="3">
    <location>
        <begin position="1"/>
        <end position="28"/>
    </location>
</feature>
<feature type="domain" description="Fibronectin type-III" evidence="4">
    <location>
        <begin position="741"/>
        <end position="828"/>
    </location>
</feature>
<dbReference type="InterPro" id="IPR036116">
    <property type="entry name" value="FN3_sf"/>
</dbReference>
<dbReference type="OrthoDB" id="1283628at2"/>
<sequence length="1178" mass="125086" precursor="true">MKNNIFTTIKTCLLILTLGFWQTGFSQVSINAHNTDFNTNLNGWNGTLPTGFTRLTSLTYQGNSSSSITGGVYAVSNSGFGYKPSGSATSCWIEGTFQNTTGSTITEVVISYQAFSIASDSRIPTWTATSSLGNVSALNWTYTATNTPASPANKTVTLTGLNVANNATFTLRFTSDRGTGSGASPMIGLNNIKVKSVLAVCDIPTNLAENNVTATTSDFNWDADGSNNFQYVLSQTATSPTGAGTAINGISFSTSSLTPSTTYFFHLRQNCGSGNFSNWTYVNFTTPACLSPTGLTASNTTTNSSDLSWNAQGSNGFEYVVDQTATNPTGSGTATTGTTYNATSLNPLTTYYLHVRTNCGGGNFSAWETISFTTLIEPCIAPTGLTAANTTHNSSDLSWNAQGSSTFEYVVDQINTDPATAGTSTTGTTYNATALTPLTTYYLHVRTNCVQGNTSDWETISFTTLIEPCIAPTGLTAANTAHNSSDLSWDAQGSSTFEYVVDQINTDPATAGTSTTGTTYNATALTPLTTYYLHVRTNCVQGNTSGWETISFTTLIEPCIAPTGLTAANTTHNSSDLSWDAQGSSTFEYVVDQTLTDPATAGTSTTGTTYDATALTPLTTYYLHVRTNCVQGNTSDWETISFTTLIEPCIAPTGLTAANTTHNSSDLSWNAQGSSTFEYVVDQINTDPATAGTSTNGTTYNATSLTPLTTYYLHVRTNCVQGNTSDWETISFITLVTPCISPTGLTAANTTHNSSDLSWDTQGSNTFEYVVDQINADPIILGTPTTGTSHHATSLNPLTTYYLHIRTDCSGTNFSPWETISFTTLIEPCTAPTGLVDANTTHNSSVLSWNPQGTNDFEYVFNQTATAPTGSGTVTSDTSYEATSLNPSTMYYLHVRANCIQGNTSDWTTYSFTTLVEPCIAPTGLTASNTTHNSSVLSWNPQGMNDFEFVVDENATSPMGSGTTTSDTSYNAAGLTSETTYYIHVRTDCGNGNFSPWETFSFTTLVGPCAAPTGLTASTITGHAADLSWNTQTGNTFEYVLNQTATAPTASGTATANAVFTASGLTGSTIHYFHVRTDCGNGNFSPWTTLSFTTLSTVGLEEQETISLNVYPNPANGLVTISGQTTGIVTLTNLKGQQLMTLDLEQTNSFDISNLESGMYFVIYETGTQNALIKVIKE</sequence>
<feature type="domain" description="Fibronectin type-III" evidence="4">
    <location>
        <begin position="921"/>
        <end position="1009"/>
    </location>
</feature>
<feature type="domain" description="Fibronectin type-III" evidence="4">
    <location>
        <begin position="561"/>
        <end position="648"/>
    </location>
</feature>
<name>F2ID20_FLUTR</name>
<gene>
    <name evidence="5" type="ordered locus">Fluta_2429</name>
</gene>